<name>A0ABD3DLH8_9LAMI</name>
<dbReference type="InterPro" id="IPR044240">
    <property type="entry name" value="STR4-like"/>
</dbReference>
<dbReference type="PANTHER" id="PTHR47377">
    <property type="entry name" value="RHODANESE-LIKE DOMAIN-CONTAINING PROTEIN 4, CHLOROPLASTIC"/>
    <property type="match status" value="1"/>
</dbReference>
<comment type="caution">
    <text evidence="1">The sequence shown here is derived from an EMBL/GenBank/DDBJ whole genome shotgun (WGS) entry which is preliminary data.</text>
</comment>
<dbReference type="Proteomes" id="UP001632038">
    <property type="component" value="Unassembled WGS sequence"/>
</dbReference>
<gene>
    <name evidence="1" type="primary">STR4_2</name>
    <name evidence="1" type="ORF">CASFOL_013332</name>
</gene>
<evidence type="ECO:0000313" key="1">
    <source>
        <dbReference type="EMBL" id="KAL3642517.1"/>
    </source>
</evidence>
<dbReference type="PANTHER" id="PTHR47377:SF1">
    <property type="entry name" value="RHODANESE-LIKE DOMAIN-CONTAINING PROTEIN 4, CHLOROPLASTIC"/>
    <property type="match status" value="1"/>
</dbReference>
<sequence>MFDGNSELVAELVTSNGFKAAYAIKDGAEGPRGCASLCTI</sequence>
<keyword evidence="2" id="KW-1185">Reference proteome</keyword>
<dbReference type="InterPro" id="IPR036873">
    <property type="entry name" value="Rhodanese-like_dom_sf"/>
</dbReference>
<dbReference type="AlphaFoldDB" id="A0ABD3DLH8"/>
<reference evidence="2" key="1">
    <citation type="journal article" date="2024" name="IScience">
        <title>Strigolactones Initiate the Formation of Haustorium-like Structures in Castilleja.</title>
        <authorList>
            <person name="Buerger M."/>
            <person name="Peterson D."/>
            <person name="Chory J."/>
        </authorList>
    </citation>
    <scope>NUCLEOTIDE SEQUENCE [LARGE SCALE GENOMIC DNA]</scope>
</reference>
<dbReference type="EMBL" id="JAVIJP010000016">
    <property type="protein sequence ID" value="KAL3642517.1"/>
    <property type="molecule type" value="Genomic_DNA"/>
</dbReference>
<proteinExistence type="predicted"/>
<organism evidence="1 2">
    <name type="scientific">Castilleja foliolosa</name>
    <dbReference type="NCBI Taxonomy" id="1961234"/>
    <lineage>
        <taxon>Eukaryota</taxon>
        <taxon>Viridiplantae</taxon>
        <taxon>Streptophyta</taxon>
        <taxon>Embryophyta</taxon>
        <taxon>Tracheophyta</taxon>
        <taxon>Spermatophyta</taxon>
        <taxon>Magnoliopsida</taxon>
        <taxon>eudicotyledons</taxon>
        <taxon>Gunneridae</taxon>
        <taxon>Pentapetalae</taxon>
        <taxon>asterids</taxon>
        <taxon>lamiids</taxon>
        <taxon>Lamiales</taxon>
        <taxon>Orobanchaceae</taxon>
        <taxon>Pedicularideae</taxon>
        <taxon>Castillejinae</taxon>
        <taxon>Castilleja</taxon>
    </lineage>
</organism>
<evidence type="ECO:0000313" key="2">
    <source>
        <dbReference type="Proteomes" id="UP001632038"/>
    </source>
</evidence>
<protein>
    <submittedName>
        <fullName evidence="1">Rhodanese-like domain-containing protein 4, chloroplastic</fullName>
    </submittedName>
</protein>
<dbReference type="Gene3D" id="3.40.250.10">
    <property type="entry name" value="Rhodanese-like domain"/>
    <property type="match status" value="1"/>
</dbReference>
<accession>A0ABD3DLH8</accession>